<reference evidence="1" key="1">
    <citation type="submission" date="2014-09" db="EMBL/GenBank/DDBJ databases">
        <authorList>
            <person name="Magalhaes I.L.F."/>
            <person name="Oliveira U."/>
            <person name="Santos F.R."/>
            <person name="Vidigal T.H.D.A."/>
            <person name="Brescovit A.D."/>
            <person name="Santos A.J."/>
        </authorList>
    </citation>
    <scope>NUCLEOTIDE SEQUENCE</scope>
    <source>
        <tissue evidence="1">Shoot tissue taken approximately 20 cm above the soil surface</tissue>
    </source>
</reference>
<dbReference type="AlphaFoldDB" id="A0A0A9GM83"/>
<organism evidence="1">
    <name type="scientific">Arundo donax</name>
    <name type="common">Giant reed</name>
    <name type="synonym">Donax arundinaceus</name>
    <dbReference type="NCBI Taxonomy" id="35708"/>
    <lineage>
        <taxon>Eukaryota</taxon>
        <taxon>Viridiplantae</taxon>
        <taxon>Streptophyta</taxon>
        <taxon>Embryophyta</taxon>
        <taxon>Tracheophyta</taxon>
        <taxon>Spermatophyta</taxon>
        <taxon>Magnoliopsida</taxon>
        <taxon>Liliopsida</taxon>
        <taxon>Poales</taxon>
        <taxon>Poaceae</taxon>
        <taxon>PACMAD clade</taxon>
        <taxon>Arundinoideae</taxon>
        <taxon>Arundineae</taxon>
        <taxon>Arundo</taxon>
    </lineage>
</organism>
<accession>A0A0A9GM83</accession>
<name>A0A0A9GM83_ARUDO</name>
<reference evidence="1" key="2">
    <citation type="journal article" date="2015" name="Data Brief">
        <title>Shoot transcriptome of the giant reed, Arundo donax.</title>
        <authorList>
            <person name="Barrero R.A."/>
            <person name="Guerrero F.D."/>
            <person name="Moolhuijzen P."/>
            <person name="Goolsby J.A."/>
            <person name="Tidwell J."/>
            <person name="Bellgard S.E."/>
            <person name="Bellgard M.I."/>
        </authorList>
    </citation>
    <scope>NUCLEOTIDE SEQUENCE</scope>
    <source>
        <tissue evidence="1">Shoot tissue taken approximately 20 cm above the soil surface</tissue>
    </source>
</reference>
<dbReference type="EMBL" id="GBRH01176098">
    <property type="protein sequence ID" value="JAE21798.1"/>
    <property type="molecule type" value="Transcribed_RNA"/>
</dbReference>
<proteinExistence type="predicted"/>
<sequence>MRMSGSMIAVVAAPITSVSRNTSSLLTQCSPSYGG</sequence>
<protein>
    <submittedName>
        <fullName evidence="1">Uncharacterized protein</fullName>
    </submittedName>
</protein>
<evidence type="ECO:0000313" key="1">
    <source>
        <dbReference type="EMBL" id="JAE21798.1"/>
    </source>
</evidence>